<dbReference type="RefSeq" id="WP_284193686.1">
    <property type="nucleotide sequence ID" value="NZ_BSPW01000084.1"/>
</dbReference>
<keyword evidence="1" id="KW-0732">Signal</keyword>
<dbReference type="Proteomes" id="UP001157138">
    <property type="component" value="Unassembled WGS sequence"/>
</dbReference>
<feature type="signal peptide" evidence="1">
    <location>
        <begin position="1"/>
        <end position="24"/>
    </location>
</feature>
<feature type="chain" id="PRO_5045436491" description="Isochorismatase" evidence="1">
    <location>
        <begin position="25"/>
        <end position="178"/>
    </location>
</feature>
<dbReference type="Gene3D" id="3.10.450.50">
    <property type="match status" value="1"/>
</dbReference>
<sequence length="178" mass="19178">MNLIKIKPAIALVSLALVSAAPQAATTEDANPQPILPANVVSVYKAPADRVISESQKQNVLRAVRKASEGWKAAFNRGDAKAAASFYETNSVVTAIPFGIYMGKDAAQGLWDFIIGSGYKNVEYKNTQIEVIDTNAAVLSASWEMNKAYGIITKELWVVQDDGSAKLRADEFEIVGAK</sequence>
<dbReference type="InterPro" id="IPR032710">
    <property type="entry name" value="NTF2-like_dom_sf"/>
</dbReference>
<evidence type="ECO:0008006" key="4">
    <source>
        <dbReference type="Google" id="ProtNLM"/>
    </source>
</evidence>
<reference evidence="3" key="1">
    <citation type="journal article" date="2019" name="Int. J. Syst. Evol. Microbiol.">
        <title>The Global Catalogue of Microorganisms (GCM) 10K type strain sequencing project: providing services to taxonomists for standard genome sequencing and annotation.</title>
        <authorList>
            <consortium name="The Broad Institute Genomics Platform"/>
            <consortium name="The Broad Institute Genome Sequencing Center for Infectious Disease"/>
            <person name="Wu L."/>
            <person name="Ma J."/>
        </authorList>
    </citation>
    <scope>NUCLEOTIDE SEQUENCE [LARGE SCALE GENOMIC DNA]</scope>
    <source>
        <strain evidence="3">NBRC 108723</strain>
    </source>
</reference>
<dbReference type="SUPFAM" id="SSF54427">
    <property type="entry name" value="NTF2-like"/>
    <property type="match status" value="1"/>
</dbReference>
<proteinExistence type="predicted"/>
<gene>
    <name evidence="2" type="ORF">GCM10007938_36330</name>
</gene>
<evidence type="ECO:0000256" key="1">
    <source>
        <dbReference type="SAM" id="SignalP"/>
    </source>
</evidence>
<accession>A0ABQ6F5N3</accession>
<evidence type="ECO:0000313" key="3">
    <source>
        <dbReference type="Proteomes" id="UP001157138"/>
    </source>
</evidence>
<protein>
    <recommendedName>
        <fullName evidence="4">Isochorismatase</fullName>
    </recommendedName>
</protein>
<keyword evidence="3" id="KW-1185">Reference proteome</keyword>
<organism evidence="2 3">
    <name type="scientific">Vibrio zhanjiangensis</name>
    <dbReference type="NCBI Taxonomy" id="1046128"/>
    <lineage>
        <taxon>Bacteria</taxon>
        <taxon>Pseudomonadati</taxon>
        <taxon>Pseudomonadota</taxon>
        <taxon>Gammaproteobacteria</taxon>
        <taxon>Vibrionales</taxon>
        <taxon>Vibrionaceae</taxon>
        <taxon>Vibrio</taxon>
    </lineage>
</organism>
<comment type="caution">
    <text evidence="2">The sequence shown here is derived from an EMBL/GenBank/DDBJ whole genome shotgun (WGS) entry which is preliminary data.</text>
</comment>
<dbReference type="EMBL" id="BSPW01000084">
    <property type="protein sequence ID" value="GLT19850.1"/>
    <property type="molecule type" value="Genomic_DNA"/>
</dbReference>
<evidence type="ECO:0000313" key="2">
    <source>
        <dbReference type="EMBL" id="GLT19850.1"/>
    </source>
</evidence>
<name>A0ABQ6F5N3_9VIBR</name>